<feature type="region of interest" description="Disordered" evidence="1">
    <location>
        <begin position="131"/>
        <end position="159"/>
    </location>
</feature>
<evidence type="ECO:0000313" key="3">
    <source>
        <dbReference type="Proteomes" id="UP000193334"/>
    </source>
</evidence>
<sequence>MRIISILIFAAAVLCPADEGQSSKADDSGFTLKTLVNDGYALSSAKGKISFSKSDNTYVFKPAKDIKDPSGVIFSGRKVKLLPCNILEQIEKHLKAEKKESIEVKVWGIITKYDEENLLFINSVMPLDEEIKSEERQNQKPDEQEMQNDKEKENDSLLPVEQLEKLKKQSPISSEQTKIFQNINPNHIEAGLTGKFEQTGEGLVFRTQHMGRKLGSQEFRVVKSGKMAKVMGRISRLPFRPLFRITGIATEYNGKNYILLQTAVRKYSYGNFSGA</sequence>
<dbReference type="RefSeq" id="WP_085754491.1">
    <property type="nucleotide sequence ID" value="NZ_CP021023.1"/>
</dbReference>
<evidence type="ECO:0000256" key="1">
    <source>
        <dbReference type="SAM" id="MobiDB-lite"/>
    </source>
</evidence>
<dbReference type="EMBL" id="CP021023">
    <property type="protein sequence ID" value="ARN55762.1"/>
    <property type="molecule type" value="Genomic_DNA"/>
</dbReference>
<evidence type="ECO:0000313" key="2">
    <source>
        <dbReference type="EMBL" id="ARN55762.1"/>
    </source>
</evidence>
<proteinExistence type="predicted"/>
<protein>
    <submittedName>
        <fullName evidence="2">Uncharacterized protein</fullName>
    </submittedName>
</protein>
<dbReference type="KEGG" id="pbp:STSP1_00127"/>
<dbReference type="AlphaFoldDB" id="A0A1W6LJ27"/>
<feature type="compositionally biased region" description="Basic and acidic residues" evidence="1">
    <location>
        <begin position="131"/>
        <end position="155"/>
    </location>
</feature>
<name>A0A1W6LJ27_9BACT</name>
<gene>
    <name evidence="2" type="ORF">STSP1_00127</name>
</gene>
<organism evidence="2 3">
    <name type="scientific">Sedimentisphaera salicampi</name>
    <dbReference type="NCBI Taxonomy" id="1941349"/>
    <lineage>
        <taxon>Bacteria</taxon>
        <taxon>Pseudomonadati</taxon>
        <taxon>Planctomycetota</taxon>
        <taxon>Phycisphaerae</taxon>
        <taxon>Sedimentisphaerales</taxon>
        <taxon>Sedimentisphaeraceae</taxon>
        <taxon>Sedimentisphaera</taxon>
    </lineage>
</organism>
<accession>A0A1W6LJ27</accession>
<dbReference type="Proteomes" id="UP000193334">
    <property type="component" value="Chromosome"/>
</dbReference>
<reference evidence="3" key="1">
    <citation type="submission" date="2017-04" db="EMBL/GenBank/DDBJ databases">
        <title>Comparative genomics and description of representatives of a novel lineage of planctomycetes thriving in anoxic sediments.</title>
        <authorList>
            <person name="Spring S."/>
            <person name="Bunk B."/>
            <person name="Sproer C."/>
        </authorList>
    </citation>
    <scope>NUCLEOTIDE SEQUENCE [LARGE SCALE GENOMIC DNA]</scope>
    <source>
        <strain evidence="3">ST-PulAB-D4</strain>
    </source>
</reference>
<keyword evidence="3" id="KW-1185">Reference proteome</keyword>
<dbReference type="STRING" id="1941349.STSP1_00127"/>